<dbReference type="GO" id="GO:0070813">
    <property type="term" value="P:hydrogen sulfide metabolic process"/>
    <property type="evidence" value="ECO:0007669"/>
    <property type="project" value="TreeGrafter"/>
</dbReference>
<dbReference type="InterPro" id="IPR036873">
    <property type="entry name" value="Rhodanese-like_dom_sf"/>
</dbReference>
<protein>
    <recommendedName>
        <fullName evidence="2">Rhodanese domain-containing protein</fullName>
    </recommendedName>
</protein>
<dbReference type="EMBL" id="LGKP01000008">
    <property type="protein sequence ID" value="KPL90895.1"/>
    <property type="molecule type" value="Genomic_DNA"/>
</dbReference>
<evidence type="ECO:0000313" key="4">
    <source>
        <dbReference type="Proteomes" id="UP000050277"/>
    </source>
</evidence>
<dbReference type="FunFam" id="3.60.15.10:FF:000030">
    <property type="entry name" value="Metallo-beta-lactamase family protein"/>
    <property type="match status" value="1"/>
</dbReference>
<dbReference type="SMART" id="SM00450">
    <property type="entry name" value="RHOD"/>
    <property type="match status" value="2"/>
</dbReference>
<dbReference type="Gene3D" id="3.40.250.10">
    <property type="entry name" value="Rhodanese-like domain"/>
    <property type="match status" value="2"/>
</dbReference>
<dbReference type="Pfam" id="PF00581">
    <property type="entry name" value="Rhodanese"/>
    <property type="match status" value="1"/>
</dbReference>
<evidence type="ECO:0000259" key="2">
    <source>
        <dbReference type="PROSITE" id="PS50206"/>
    </source>
</evidence>
<evidence type="ECO:0000313" key="3">
    <source>
        <dbReference type="EMBL" id="KPL90895.1"/>
    </source>
</evidence>
<dbReference type="PROSITE" id="PS50206">
    <property type="entry name" value="RHODANESE_3"/>
    <property type="match status" value="1"/>
</dbReference>
<dbReference type="PANTHER" id="PTHR43084:SF1">
    <property type="entry name" value="PERSULFIDE DIOXYGENASE ETHE1, MITOCHONDRIAL"/>
    <property type="match status" value="1"/>
</dbReference>
<dbReference type="CDD" id="cd00158">
    <property type="entry name" value="RHOD"/>
    <property type="match status" value="1"/>
</dbReference>
<dbReference type="InterPro" id="IPR001279">
    <property type="entry name" value="Metallo-B-lactamas"/>
</dbReference>
<accession>A0A0P6YLK5</accession>
<reference evidence="3 4" key="1">
    <citation type="submission" date="2015-07" db="EMBL/GenBank/DDBJ databases">
        <title>Whole genome sequence of Herpetosiphon geysericola DSM 7119.</title>
        <authorList>
            <person name="Hemp J."/>
            <person name="Ward L.M."/>
            <person name="Pace L.A."/>
            <person name="Fischer W.W."/>
        </authorList>
    </citation>
    <scope>NUCLEOTIDE SEQUENCE [LARGE SCALE GENOMIC DNA]</scope>
    <source>
        <strain evidence="3 4">DSM 7119</strain>
    </source>
</reference>
<dbReference type="PATRIC" id="fig|70996.4.peg.5220"/>
<comment type="caution">
    <text evidence="3">The sequence shown here is derived from an EMBL/GenBank/DDBJ whole genome shotgun (WGS) entry which is preliminary data.</text>
</comment>
<keyword evidence="1" id="KW-0479">Metal-binding</keyword>
<dbReference type="OrthoDB" id="9784009at2"/>
<dbReference type="SUPFAM" id="SSF56281">
    <property type="entry name" value="Metallo-hydrolase/oxidoreductase"/>
    <property type="match status" value="1"/>
</dbReference>
<dbReference type="InterPro" id="IPR036866">
    <property type="entry name" value="RibonucZ/Hydroxyglut_hydro"/>
</dbReference>
<dbReference type="SMART" id="SM00849">
    <property type="entry name" value="Lactamase_B"/>
    <property type="match status" value="1"/>
</dbReference>
<dbReference type="STRING" id="70996.SE18_03690"/>
<evidence type="ECO:0000256" key="1">
    <source>
        <dbReference type="ARBA" id="ARBA00022723"/>
    </source>
</evidence>
<dbReference type="PANTHER" id="PTHR43084">
    <property type="entry name" value="PERSULFIDE DIOXYGENASE ETHE1"/>
    <property type="match status" value="1"/>
</dbReference>
<dbReference type="GO" id="GO:0006749">
    <property type="term" value="P:glutathione metabolic process"/>
    <property type="evidence" value="ECO:0007669"/>
    <property type="project" value="InterPro"/>
</dbReference>
<dbReference type="GO" id="GO:0050313">
    <property type="term" value="F:sulfur dioxygenase activity"/>
    <property type="evidence" value="ECO:0007669"/>
    <property type="project" value="InterPro"/>
</dbReference>
<dbReference type="Pfam" id="PF00753">
    <property type="entry name" value="Lactamase_B"/>
    <property type="match status" value="1"/>
</dbReference>
<dbReference type="Proteomes" id="UP000050277">
    <property type="component" value="Unassembled WGS sequence"/>
</dbReference>
<feature type="domain" description="Rhodanese" evidence="2">
    <location>
        <begin position="376"/>
        <end position="460"/>
    </location>
</feature>
<dbReference type="Gene3D" id="3.60.15.10">
    <property type="entry name" value="Ribonuclease Z/Hydroxyacylglutathione hydrolase-like"/>
    <property type="match status" value="1"/>
</dbReference>
<organism evidence="3 4">
    <name type="scientific">Herpetosiphon geysericola</name>
    <dbReference type="NCBI Taxonomy" id="70996"/>
    <lineage>
        <taxon>Bacteria</taxon>
        <taxon>Bacillati</taxon>
        <taxon>Chloroflexota</taxon>
        <taxon>Chloroflexia</taxon>
        <taxon>Herpetosiphonales</taxon>
        <taxon>Herpetosiphonaceae</taxon>
        <taxon>Herpetosiphon</taxon>
    </lineage>
</organism>
<dbReference type="AlphaFoldDB" id="A0A0P6YLK5"/>
<dbReference type="InterPro" id="IPR001763">
    <property type="entry name" value="Rhodanese-like_dom"/>
</dbReference>
<sequence>MFFQRLYHDGLAQASYLVGCQKTGEGLVIDPHRDSTVYLNAAKAAGLRISAITETHIHADFVSGSRELAQITGAKLYLSAAGPAAWQYAFASSSPNVQLINDGTSWMVGNLKIEVLHTPGHTPEHVIFMLTDTPAGDQPMGIFTGDLLFVGDVGRPDLLEKAAGVQGTSEAGAKDLFKSLQRVASLPDFLQVWPGHGSGSACGKALGAVPQSTLGYEKKVNWAFKQQNEADFVAAVLDGQPTPPPYFAAMKRINRDGPEPRPQRLPALSSAEIKLDNRLVIDLRSANDFAQASIPGALSLSSGAMLNRWAGWFVPVASKVVLIGTAEAANTAQTELSMIGIDQIEGFITPDVLAEWLKTNPSQSYQRVPAASLVDQLDQAFVLDVRTPEEYANGHGAKAVNIPLNELPKRMAEIPNDQPLIVHCQAGGRSPIAMSLLKPHFSQPMLELSDGWNGWYELQKERHV</sequence>
<dbReference type="InterPro" id="IPR051682">
    <property type="entry name" value="Mito_Persulfide_Diox"/>
</dbReference>
<dbReference type="SUPFAM" id="SSF52821">
    <property type="entry name" value="Rhodanese/Cell cycle control phosphatase"/>
    <property type="match status" value="2"/>
</dbReference>
<gene>
    <name evidence="3" type="ORF">SE18_03690</name>
</gene>
<dbReference type="RefSeq" id="WP_054533069.1">
    <property type="nucleotide sequence ID" value="NZ_LGKP01000008.1"/>
</dbReference>
<dbReference type="GO" id="GO:0046872">
    <property type="term" value="F:metal ion binding"/>
    <property type="evidence" value="ECO:0007669"/>
    <property type="project" value="UniProtKB-KW"/>
</dbReference>
<name>A0A0P6YLK5_9CHLR</name>
<dbReference type="InterPro" id="IPR044528">
    <property type="entry name" value="POD-like_MBL-fold"/>
</dbReference>
<keyword evidence="4" id="KW-1185">Reference proteome</keyword>
<proteinExistence type="predicted"/>
<dbReference type="CDD" id="cd07724">
    <property type="entry name" value="POD-like_MBL-fold"/>
    <property type="match status" value="1"/>
</dbReference>